<feature type="region of interest" description="Disordered" evidence="1">
    <location>
        <begin position="1"/>
        <end position="49"/>
    </location>
</feature>
<dbReference type="AlphaFoldDB" id="A0A4D4L6V0"/>
<evidence type="ECO:0000313" key="3">
    <source>
        <dbReference type="Proteomes" id="UP000301309"/>
    </source>
</evidence>
<feature type="compositionally biased region" description="Gly residues" evidence="1">
    <location>
        <begin position="128"/>
        <end position="137"/>
    </location>
</feature>
<keyword evidence="3" id="KW-1185">Reference proteome</keyword>
<proteinExistence type="predicted"/>
<gene>
    <name evidence="2" type="ORF">SVIO_079440</name>
</gene>
<organism evidence="2 3">
    <name type="scientific">Streptomyces violaceusniger</name>
    <dbReference type="NCBI Taxonomy" id="68280"/>
    <lineage>
        <taxon>Bacteria</taxon>
        <taxon>Bacillati</taxon>
        <taxon>Actinomycetota</taxon>
        <taxon>Actinomycetes</taxon>
        <taxon>Kitasatosporales</taxon>
        <taxon>Streptomycetaceae</taxon>
        <taxon>Streptomyces</taxon>
        <taxon>Streptomyces violaceusniger group</taxon>
    </lineage>
</organism>
<evidence type="ECO:0000256" key="1">
    <source>
        <dbReference type="SAM" id="MobiDB-lite"/>
    </source>
</evidence>
<feature type="region of interest" description="Disordered" evidence="1">
    <location>
        <begin position="123"/>
        <end position="153"/>
    </location>
</feature>
<accession>A0A4D4L6V0</accession>
<evidence type="ECO:0000313" key="2">
    <source>
        <dbReference type="EMBL" id="GDY57321.1"/>
    </source>
</evidence>
<sequence>MPPLSHPPEGVLRRGRGQVRLDTGRRGAQRREELAAGALGGAATGVGGHVERGHHASARVPHGHGERPQPLLQLLIDQGVPLLRRALHDPRQFGHVGHGVPGQRLRPHPGEVGGAGVGVQAREQHPAHGGGVGGEAGADGDVDAHDADGGDARDVADVAAVEDGQGRRLMDGADQFAHVRLGDVGEAELREGA</sequence>
<name>A0A4D4L6V0_STRVO</name>
<reference evidence="2 3" key="1">
    <citation type="journal article" date="2020" name="Int. J. Syst. Evol. Microbiol.">
        <title>Reclassification of Streptomyces castelarensis and Streptomyces sporoclivatus as later heterotypic synonyms of Streptomyces antimycoticus.</title>
        <authorList>
            <person name="Komaki H."/>
            <person name="Tamura T."/>
        </authorList>
    </citation>
    <scope>NUCLEOTIDE SEQUENCE [LARGE SCALE GENOMIC DNA]</scope>
    <source>
        <strain evidence="2 3">NBRC 13459</strain>
    </source>
</reference>
<dbReference type="EMBL" id="BJHW01000001">
    <property type="protein sequence ID" value="GDY57321.1"/>
    <property type="molecule type" value="Genomic_DNA"/>
</dbReference>
<dbReference type="Proteomes" id="UP000301309">
    <property type="component" value="Unassembled WGS sequence"/>
</dbReference>
<comment type="caution">
    <text evidence="2">The sequence shown here is derived from an EMBL/GenBank/DDBJ whole genome shotgun (WGS) entry which is preliminary data.</text>
</comment>
<feature type="compositionally biased region" description="Basic and acidic residues" evidence="1">
    <location>
        <begin position="142"/>
        <end position="153"/>
    </location>
</feature>
<protein>
    <submittedName>
        <fullName evidence="2">Uncharacterized protein</fullName>
    </submittedName>
</protein>
<feature type="compositionally biased region" description="Gly residues" evidence="1">
    <location>
        <begin position="38"/>
        <end position="48"/>
    </location>
</feature>
<feature type="compositionally biased region" description="Basic and acidic residues" evidence="1">
    <location>
        <begin position="22"/>
        <end position="34"/>
    </location>
</feature>